<comment type="caution">
    <text evidence="1">The sequence shown here is derived from an EMBL/GenBank/DDBJ whole genome shotgun (WGS) entry which is preliminary data.</text>
</comment>
<dbReference type="EMBL" id="JYLN01000008">
    <property type="protein sequence ID" value="KRP70395.1"/>
    <property type="molecule type" value="Genomic_DNA"/>
</dbReference>
<proteinExistence type="predicted"/>
<sequence>MHFTPHATFNQNPFCCAIQPNIFSRHTIIQYHTALADKAYSDLLQVPMGMVAATYAFSRPINIVNTFYLKRNDLTLLD</sequence>
<dbReference type="Proteomes" id="UP000050852">
    <property type="component" value="Unassembled WGS sequence"/>
</dbReference>
<accession>A0A0R3AHN5</accession>
<evidence type="ECO:0000313" key="1">
    <source>
        <dbReference type="EMBL" id="KRP70395.1"/>
    </source>
</evidence>
<evidence type="ECO:0000313" key="2">
    <source>
        <dbReference type="Proteomes" id="UP000050852"/>
    </source>
</evidence>
<name>A0A0R3AHN5_9PSED</name>
<gene>
    <name evidence="1" type="ORF">TX23_20830</name>
</gene>
<organism evidence="1 2">
    <name type="scientific">Pseudomonas paralactis</name>
    <dbReference type="NCBI Taxonomy" id="1615673"/>
    <lineage>
        <taxon>Bacteria</taxon>
        <taxon>Pseudomonadati</taxon>
        <taxon>Pseudomonadota</taxon>
        <taxon>Gammaproteobacteria</taxon>
        <taxon>Pseudomonadales</taxon>
        <taxon>Pseudomonadaceae</taxon>
        <taxon>Pseudomonas</taxon>
    </lineage>
</organism>
<dbReference type="AlphaFoldDB" id="A0A0R3AHN5"/>
<reference evidence="1 2" key="1">
    <citation type="submission" date="2015-02" db="EMBL/GenBank/DDBJ databases">
        <title>Two Pseudomonas sp. nov., isolated from raw milk.</title>
        <authorList>
            <person name="Wenning M."/>
            <person name="von Neubeck M."/>
            <person name="Huptas C."/>
            <person name="Scherer S."/>
        </authorList>
    </citation>
    <scope>NUCLEOTIDE SEQUENCE [LARGE SCALE GENOMIC DNA]</scope>
    <source>
        <strain evidence="1 2">DSM 29164</strain>
    </source>
</reference>
<protein>
    <submittedName>
        <fullName evidence="1">Uncharacterized protein</fullName>
    </submittedName>
</protein>